<sequence length="64" mass="7603">MYNVKITVENLKVLNDRCTGKFKIFKNIMIMNMIVYPIQKKNRKVPPYFPIRNSQKSTLINLLT</sequence>
<evidence type="ECO:0000313" key="1">
    <source>
        <dbReference type="EMBL" id="VYT52772.1"/>
    </source>
</evidence>
<name>A0A6N2XF89_9BACE</name>
<reference evidence="1" key="1">
    <citation type="submission" date="2019-11" db="EMBL/GenBank/DDBJ databases">
        <authorList>
            <person name="Feng L."/>
        </authorList>
    </citation>
    <scope>NUCLEOTIDE SEQUENCE</scope>
    <source>
        <strain evidence="1">BfaecisLFYP10</strain>
    </source>
</reference>
<organism evidence="1">
    <name type="scientific">Bacteroides faecis</name>
    <dbReference type="NCBI Taxonomy" id="674529"/>
    <lineage>
        <taxon>Bacteria</taxon>
        <taxon>Pseudomonadati</taxon>
        <taxon>Bacteroidota</taxon>
        <taxon>Bacteroidia</taxon>
        <taxon>Bacteroidales</taxon>
        <taxon>Bacteroidaceae</taxon>
        <taxon>Bacteroides</taxon>
    </lineage>
</organism>
<protein>
    <submittedName>
        <fullName evidence="1">Uncharacterized protein</fullName>
    </submittedName>
</protein>
<dbReference type="AlphaFoldDB" id="A0A6N2XF89"/>
<gene>
    <name evidence="1" type="ORF">BFLFYP10_04356</name>
</gene>
<accession>A0A6N2XF89</accession>
<dbReference type="EMBL" id="CACRSZ010000094">
    <property type="protein sequence ID" value="VYT52772.1"/>
    <property type="molecule type" value="Genomic_DNA"/>
</dbReference>
<proteinExistence type="predicted"/>